<evidence type="ECO:0000256" key="1">
    <source>
        <dbReference type="SAM" id="Phobius"/>
    </source>
</evidence>
<keyword evidence="1" id="KW-0812">Transmembrane</keyword>
<sequence length="41" mass="4902">MIQQKALLSGLKKQISPVLFRAFSLFRYVLCYVIQYFYIIV</sequence>
<accession>L7VNS8</accession>
<proteinExistence type="predicted"/>
<gene>
    <name evidence="2" type="ordered locus">Cst_c14470</name>
</gene>
<organism evidence="2 3">
    <name type="scientific">Thermoclostridium stercorarium (strain ATCC 35414 / DSM 8532 / NCIMB 11754)</name>
    <name type="common">Clostridium stercorarium</name>
    <dbReference type="NCBI Taxonomy" id="1121335"/>
    <lineage>
        <taxon>Bacteria</taxon>
        <taxon>Bacillati</taxon>
        <taxon>Bacillota</taxon>
        <taxon>Clostridia</taxon>
        <taxon>Eubacteriales</taxon>
        <taxon>Oscillospiraceae</taxon>
        <taxon>Thermoclostridium</taxon>
    </lineage>
</organism>
<evidence type="ECO:0000313" key="2">
    <source>
        <dbReference type="EMBL" id="AGC68437.1"/>
    </source>
</evidence>
<dbReference type="EMBL" id="CP004044">
    <property type="protein sequence ID" value="AGC68437.1"/>
    <property type="molecule type" value="Genomic_DNA"/>
</dbReference>
<dbReference type="Proteomes" id="UP000011220">
    <property type="component" value="Chromosome"/>
</dbReference>
<evidence type="ECO:0000313" key="3">
    <source>
        <dbReference type="Proteomes" id="UP000011220"/>
    </source>
</evidence>
<dbReference type="STRING" id="1121335.Cst_c14470"/>
<protein>
    <submittedName>
        <fullName evidence="2">Uncharacterized protein</fullName>
    </submittedName>
</protein>
<name>L7VNS8_THES1</name>
<reference evidence="2 3" key="1">
    <citation type="journal article" date="2013" name="Genome Announc.">
        <title>Complete genome sequence of Clostridium stercorarium subsp. stercorarium strain DSM 8532, a thermophilic degrader of plant cell wall fibers.</title>
        <authorList>
            <person name="Poehlein A."/>
            <person name="Zverlov V.V."/>
            <person name="Daniel R."/>
            <person name="Schwarz W.H."/>
            <person name="Liebl W."/>
        </authorList>
    </citation>
    <scope>NUCLEOTIDE SEQUENCE [LARGE SCALE GENOMIC DNA]</scope>
    <source>
        <strain evidence="3">ATCC 35414 / DSM 8532 / NCIMB 11754</strain>
    </source>
</reference>
<dbReference type="AlphaFoldDB" id="L7VNS8"/>
<keyword evidence="1" id="KW-0472">Membrane</keyword>
<keyword evidence="1" id="KW-1133">Transmembrane helix</keyword>
<keyword evidence="3" id="KW-1185">Reference proteome</keyword>
<feature type="transmembrane region" description="Helical" evidence="1">
    <location>
        <begin position="18"/>
        <end position="39"/>
    </location>
</feature>
<dbReference type="KEGG" id="css:Cst_c14470"/>